<dbReference type="Pfam" id="PF12838">
    <property type="entry name" value="Fer4_7"/>
    <property type="match status" value="1"/>
</dbReference>
<dbReference type="InterPro" id="IPR017896">
    <property type="entry name" value="4Fe4S_Fe-S-bd"/>
</dbReference>
<dbReference type="PANTHER" id="PTHR43687:SF1">
    <property type="entry name" value="FERREDOXIN III"/>
    <property type="match status" value="1"/>
</dbReference>
<feature type="domain" description="4Fe-4S ferredoxin-type" evidence="5">
    <location>
        <begin position="8"/>
        <end position="37"/>
    </location>
</feature>
<keyword evidence="2" id="KW-0479">Metal-binding</keyword>
<evidence type="ECO:0000256" key="4">
    <source>
        <dbReference type="ARBA" id="ARBA00023014"/>
    </source>
</evidence>
<keyword evidence="4" id="KW-0411">Iron-sulfur</keyword>
<dbReference type="GO" id="GO:0051539">
    <property type="term" value="F:4 iron, 4 sulfur cluster binding"/>
    <property type="evidence" value="ECO:0007669"/>
    <property type="project" value="UniProtKB-KW"/>
</dbReference>
<evidence type="ECO:0000256" key="3">
    <source>
        <dbReference type="ARBA" id="ARBA00023004"/>
    </source>
</evidence>
<dbReference type="Proteomes" id="UP000885826">
    <property type="component" value="Unassembled WGS sequence"/>
</dbReference>
<evidence type="ECO:0000313" key="6">
    <source>
        <dbReference type="EMBL" id="HEC78385.1"/>
    </source>
</evidence>
<dbReference type="Gene3D" id="3.30.70.20">
    <property type="match status" value="1"/>
</dbReference>
<dbReference type="SUPFAM" id="SSF54862">
    <property type="entry name" value="4Fe-4S ferredoxins"/>
    <property type="match status" value="1"/>
</dbReference>
<name>A0A9C9JZY6_UNCW3</name>
<dbReference type="PANTHER" id="PTHR43687">
    <property type="entry name" value="ADENYLYLSULFATE REDUCTASE, BETA SUBUNIT"/>
    <property type="match status" value="1"/>
</dbReference>
<accession>A0A9C9JZY6</accession>
<organism evidence="6 7">
    <name type="scientific">candidate division WOR-3 bacterium</name>
    <dbReference type="NCBI Taxonomy" id="2052148"/>
    <lineage>
        <taxon>Bacteria</taxon>
        <taxon>Bacteria division WOR-3</taxon>
    </lineage>
</organism>
<comment type="caution">
    <text evidence="6">The sequence shown here is derived from an EMBL/GenBank/DDBJ whole genome shotgun (WGS) entry which is preliminary data.</text>
</comment>
<protein>
    <submittedName>
        <fullName evidence="6">4Fe-4S dicluster domain-containing protein</fullName>
    </submittedName>
</protein>
<feature type="domain" description="4Fe-4S ferredoxin-type" evidence="5">
    <location>
        <begin position="39"/>
        <end position="68"/>
    </location>
</feature>
<evidence type="ECO:0000256" key="1">
    <source>
        <dbReference type="ARBA" id="ARBA00022485"/>
    </source>
</evidence>
<evidence type="ECO:0000259" key="5">
    <source>
        <dbReference type="PROSITE" id="PS51379"/>
    </source>
</evidence>
<reference evidence="6" key="1">
    <citation type="journal article" date="2020" name="mSystems">
        <title>Genome- and Community-Level Interaction Insights into Carbon Utilization and Element Cycling Functions of Hydrothermarchaeota in Hydrothermal Sediment.</title>
        <authorList>
            <person name="Zhou Z."/>
            <person name="Liu Y."/>
            <person name="Xu W."/>
            <person name="Pan J."/>
            <person name="Luo Z.H."/>
            <person name="Li M."/>
        </authorList>
    </citation>
    <scope>NUCLEOTIDE SEQUENCE</scope>
    <source>
        <strain evidence="6">HyVt-388</strain>
    </source>
</reference>
<dbReference type="GO" id="GO:0046872">
    <property type="term" value="F:metal ion binding"/>
    <property type="evidence" value="ECO:0007669"/>
    <property type="project" value="UniProtKB-KW"/>
</dbReference>
<evidence type="ECO:0000256" key="2">
    <source>
        <dbReference type="ARBA" id="ARBA00022723"/>
    </source>
</evidence>
<keyword evidence="3" id="KW-0408">Iron</keyword>
<gene>
    <name evidence="6" type="ORF">ENI34_04485</name>
</gene>
<dbReference type="AlphaFoldDB" id="A0A9C9JZY6"/>
<dbReference type="InterPro" id="IPR050572">
    <property type="entry name" value="Fe-S_Ferredoxin"/>
</dbReference>
<keyword evidence="1" id="KW-0004">4Fe-4S</keyword>
<proteinExistence type="predicted"/>
<dbReference type="PROSITE" id="PS00198">
    <property type="entry name" value="4FE4S_FER_1"/>
    <property type="match status" value="1"/>
</dbReference>
<dbReference type="PROSITE" id="PS51379">
    <property type="entry name" value="4FE4S_FER_2"/>
    <property type="match status" value="2"/>
</dbReference>
<evidence type="ECO:0000313" key="7">
    <source>
        <dbReference type="Proteomes" id="UP000885826"/>
    </source>
</evidence>
<dbReference type="EMBL" id="DRIG01000048">
    <property type="protein sequence ID" value="HEC78385.1"/>
    <property type="molecule type" value="Genomic_DNA"/>
</dbReference>
<sequence length="73" mass="8131">MKLGLSKPKIIRHDEECTHCGLCSLICPTRAFFIVKATMCVDFEPSRCIECGECVTVCPYKAIESSFLQEVNG</sequence>
<dbReference type="InterPro" id="IPR017900">
    <property type="entry name" value="4Fe4S_Fe_S_CS"/>
</dbReference>